<evidence type="ECO:0000256" key="1">
    <source>
        <dbReference type="SAM" id="SignalP"/>
    </source>
</evidence>
<reference evidence="2" key="1">
    <citation type="submission" date="2024-06" db="EMBL/GenBank/DDBJ databases">
        <authorList>
            <person name="Liu X."/>
            <person name="Lenzi L."/>
            <person name="Haldenby T S."/>
            <person name="Uol C."/>
        </authorList>
    </citation>
    <scope>NUCLEOTIDE SEQUENCE</scope>
</reference>
<evidence type="ECO:0008006" key="4">
    <source>
        <dbReference type="Google" id="ProtNLM"/>
    </source>
</evidence>
<dbReference type="Proteomes" id="UP001497525">
    <property type="component" value="Unassembled WGS sequence"/>
</dbReference>
<feature type="chain" id="PRO_5043573308" description="Secreted protein" evidence="1">
    <location>
        <begin position="23"/>
        <end position="115"/>
    </location>
</feature>
<dbReference type="EMBL" id="CAXLJL010000822">
    <property type="protein sequence ID" value="CAL5141168.1"/>
    <property type="molecule type" value="Genomic_DNA"/>
</dbReference>
<accession>A0AAV2TWS9</accession>
<proteinExistence type="predicted"/>
<gene>
    <name evidence="2" type="ORF">CDAUBV1_LOCUS16435</name>
</gene>
<protein>
    <recommendedName>
        <fullName evidence="4">Secreted protein</fullName>
    </recommendedName>
</protein>
<evidence type="ECO:0000313" key="3">
    <source>
        <dbReference type="Proteomes" id="UP001497525"/>
    </source>
</evidence>
<dbReference type="AlphaFoldDB" id="A0AAV2TWS9"/>
<comment type="caution">
    <text evidence="2">The sequence shown here is derived from an EMBL/GenBank/DDBJ whole genome shotgun (WGS) entry which is preliminary data.</text>
</comment>
<sequence length="115" mass="12578">MSFGFAGRRVFALCPIASVLWAHSVPSDGFGNRKLLEASELPAACHNNDLKSIYHKRALEILTRFKETSGCPGISVCVSLSGRTVFDMGRYSKTGGNFSHALQYTCCFVANSRQL</sequence>
<keyword evidence="1" id="KW-0732">Signal</keyword>
<organism evidence="2 3">
    <name type="scientific">Calicophoron daubneyi</name>
    <name type="common">Rumen fluke</name>
    <name type="synonym">Paramphistomum daubneyi</name>
    <dbReference type="NCBI Taxonomy" id="300641"/>
    <lineage>
        <taxon>Eukaryota</taxon>
        <taxon>Metazoa</taxon>
        <taxon>Spiralia</taxon>
        <taxon>Lophotrochozoa</taxon>
        <taxon>Platyhelminthes</taxon>
        <taxon>Trematoda</taxon>
        <taxon>Digenea</taxon>
        <taxon>Plagiorchiida</taxon>
        <taxon>Pronocephalata</taxon>
        <taxon>Paramphistomoidea</taxon>
        <taxon>Paramphistomidae</taxon>
        <taxon>Calicophoron</taxon>
    </lineage>
</organism>
<feature type="signal peptide" evidence="1">
    <location>
        <begin position="1"/>
        <end position="22"/>
    </location>
</feature>
<evidence type="ECO:0000313" key="2">
    <source>
        <dbReference type="EMBL" id="CAL5141168.1"/>
    </source>
</evidence>
<name>A0AAV2TWS9_CALDB</name>